<proteinExistence type="predicted"/>
<dbReference type="RefSeq" id="WP_173086948.1">
    <property type="nucleotide sequence ID" value="NZ_BLTE01000023.1"/>
</dbReference>
<evidence type="ECO:0000313" key="2">
    <source>
        <dbReference type="Proteomes" id="UP000494245"/>
    </source>
</evidence>
<reference evidence="1 2" key="1">
    <citation type="submission" date="2020-04" db="EMBL/GenBank/DDBJ databases">
        <authorList>
            <consortium name="Desulfovibrio sp. FSS-1 genome sequencing consortium"/>
            <person name="Shimoshige H."/>
            <person name="Kobayashi H."/>
            <person name="Maekawa T."/>
        </authorList>
    </citation>
    <scope>NUCLEOTIDE SEQUENCE [LARGE SCALE GENOMIC DNA]</scope>
    <source>
        <strain evidence="1 2">SIID29052-01</strain>
    </source>
</reference>
<name>A0A6V8M0P1_9BACT</name>
<dbReference type="AlphaFoldDB" id="A0A6V8M0P1"/>
<gene>
    <name evidence="1" type="ORF">NNJEOMEG_03677</name>
</gene>
<evidence type="ECO:0000313" key="1">
    <source>
        <dbReference type="EMBL" id="GFK95809.1"/>
    </source>
</evidence>
<keyword evidence="2" id="KW-1185">Reference proteome</keyword>
<comment type="caution">
    <text evidence="1">The sequence shown here is derived from an EMBL/GenBank/DDBJ whole genome shotgun (WGS) entry which is preliminary data.</text>
</comment>
<dbReference type="Proteomes" id="UP000494245">
    <property type="component" value="Unassembled WGS sequence"/>
</dbReference>
<dbReference type="EMBL" id="BLTE01000023">
    <property type="protein sequence ID" value="GFK95809.1"/>
    <property type="molecule type" value="Genomic_DNA"/>
</dbReference>
<sequence length="73" mass="8423">MGQHYPENDPYPLEDQVKNLADDELLDFWEEAQFIEGGPSENAWNALPASLDYERIILQELMLRSCMRGVGPR</sequence>
<organism evidence="1 2">
    <name type="scientific">Fundidesulfovibrio magnetotacticus</name>
    <dbReference type="NCBI Taxonomy" id="2730080"/>
    <lineage>
        <taxon>Bacteria</taxon>
        <taxon>Pseudomonadati</taxon>
        <taxon>Thermodesulfobacteriota</taxon>
        <taxon>Desulfovibrionia</taxon>
        <taxon>Desulfovibrionales</taxon>
        <taxon>Desulfovibrionaceae</taxon>
        <taxon>Fundidesulfovibrio</taxon>
    </lineage>
</organism>
<reference evidence="1 2" key="2">
    <citation type="submission" date="2020-05" db="EMBL/GenBank/DDBJ databases">
        <title>Draft genome sequence of Desulfovibrio sp. strainFSS-1.</title>
        <authorList>
            <person name="Shimoshige H."/>
            <person name="Kobayashi H."/>
            <person name="Maekawa T."/>
        </authorList>
    </citation>
    <scope>NUCLEOTIDE SEQUENCE [LARGE SCALE GENOMIC DNA]</scope>
    <source>
        <strain evidence="1 2">SIID29052-01</strain>
    </source>
</reference>
<accession>A0A6V8M0P1</accession>
<protein>
    <submittedName>
        <fullName evidence="1">Uncharacterized protein</fullName>
    </submittedName>
</protein>